<keyword evidence="3" id="KW-0808">Transferase</keyword>
<dbReference type="InterPro" id="IPR053334">
    <property type="entry name" value="Chloroplast_Sensor_Kinase"/>
</dbReference>
<dbReference type="Proteomes" id="UP000228380">
    <property type="component" value="Chromosome 10"/>
</dbReference>
<feature type="region of interest" description="Disordered" evidence="1">
    <location>
        <begin position="49"/>
        <end position="98"/>
    </location>
</feature>
<evidence type="ECO:0000313" key="2">
    <source>
        <dbReference type="Proteomes" id="UP000228380"/>
    </source>
</evidence>
<keyword evidence="2" id="KW-1185">Reference proteome</keyword>
<dbReference type="KEGG" id="pda:103722832"/>
<dbReference type="SUPFAM" id="SSF55874">
    <property type="entry name" value="ATPase domain of HSP90 chaperone/DNA topoisomerase II/histidine kinase"/>
    <property type="match status" value="1"/>
</dbReference>
<sequence length="653" mass="71173">MGPLAPLPTSLSANTKPPVSMLLSAIATAAGVGGATHIPLFYCPNSSTATHLQPPGRRPSVGARIPFPSQPNPTQNHHPSPVLRSQPPLHPVSLPDRSAEELAPSSAAALAAAIRRASHASPVEFTRRVEKRGEGGLVLPSPDFLQLCVEQLDLFRMVVEQDAILSVYVRPAGSYVRDQLELRRVAFYPGIGISESTDCVILVGKFAIAAGLHAAEAVLSRQQVEVIPDFGAVVLPMVKHPFVVGFLVAELPKVDMGMVANTLTDEQQLQFSSSKDGSYGLPPSSDKKTWEIQVFKEDLMKVHGQFTSEKRSRAIMISRSLAMAYVMDQKTMLLQQASWQNNARMSHLVEQIRGPLSSIRALSKMLSVHTKRSEISCDIIDDILIQGDHMKDALQQLQDAVYLTKDNIVQYNEKTLKKMHDSTYSHPESSRSLLSNYDSQESGNCSTQNVDSLLPTGSEKDIEMTMPPLWLAPLQQHNIRPCTISDVLTDLVGAAVPLANKQQRLLEFSELSHPLQVSVEESALRQALSNLIEGALLRTHVGGKVQIYATKAPAGGALIVIDDDGPDMHYMTQLPSLTPFGSGLFSDGMVEDNMTWNFIAGLTVAREILESYGCVVRVISPLTPDAANRSGGTRIELWFPALQSDSMESAQEE</sequence>
<gene>
    <name evidence="3" type="primary">LOC103722832</name>
</gene>
<feature type="compositionally biased region" description="Polar residues" evidence="1">
    <location>
        <begin position="424"/>
        <end position="451"/>
    </location>
</feature>
<proteinExistence type="predicted"/>
<dbReference type="PANTHER" id="PTHR48206:SF1">
    <property type="entry name" value="CHLOROPLAST SENSOR KINASE, CHLOROPLASTIC"/>
    <property type="match status" value="1"/>
</dbReference>
<name>A0A8B7D2B2_PHODC</name>
<feature type="region of interest" description="Disordered" evidence="1">
    <location>
        <begin position="420"/>
        <end position="454"/>
    </location>
</feature>
<evidence type="ECO:0000256" key="1">
    <source>
        <dbReference type="SAM" id="MobiDB-lite"/>
    </source>
</evidence>
<evidence type="ECO:0000313" key="3">
    <source>
        <dbReference type="RefSeq" id="XP_008811749.4"/>
    </source>
</evidence>
<dbReference type="RefSeq" id="XP_008811749.4">
    <property type="nucleotide sequence ID" value="XM_008813527.4"/>
</dbReference>
<accession>A0A8B7D2B2</accession>
<organism evidence="2 3">
    <name type="scientific">Phoenix dactylifera</name>
    <name type="common">Date palm</name>
    <dbReference type="NCBI Taxonomy" id="42345"/>
    <lineage>
        <taxon>Eukaryota</taxon>
        <taxon>Viridiplantae</taxon>
        <taxon>Streptophyta</taxon>
        <taxon>Embryophyta</taxon>
        <taxon>Tracheophyta</taxon>
        <taxon>Spermatophyta</taxon>
        <taxon>Magnoliopsida</taxon>
        <taxon>Liliopsida</taxon>
        <taxon>Arecaceae</taxon>
        <taxon>Coryphoideae</taxon>
        <taxon>Phoeniceae</taxon>
        <taxon>Phoenix</taxon>
    </lineage>
</organism>
<dbReference type="InterPro" id="IPR036890">
    <property type="entry name" value="HATPase_C_sf"/>
</dbReference>
<dbReference type="AlphaFoldDB" id="A0A8B7D2B2"/>
<dbReference type="Gene3D" id="3.30.565.10">
    <property type="entry name" value="Histidine kinase-like ATPase, C-terminal domain"/>
    <property type="match status" value="1"/>
</dbReference>
<reference evidence="3" key="2">
    <citation type="submission" date="2025-08" db="UniProtKB">
        <authorList>
            <consortium name="RefSeq"/>
        </authorList>
    </citation>
    <scope>IDENTIFICATION</scope>
    <source>
        <tissue evidence="3">Young leaves</tissue>
    </source>
</reference>
<reference evidence="2" key="1">
    <citation type="journal article" date="2019" name="Nat. Commun.">
        <title>Genome-wide association mapping of date palm fruit traits.</title>
        <authorList>
            <person name="Hazzouri K.M."/>
            <person name="Gros-Balthazard M."/>
            <person name="Flowers J.M."/>
            <person name="Copetti D."/>
            <person name="Lemansour A."/>
            <person name="Lebrun M."/>
            <person name="Masmoudi K."/>
            <person name="Ferrand S."/>
            <person name="Dhar M.I."/>
            <person name="Fresquez Z.A."/>
            <person name="Rosas U."/>
            <person name="Zhang J."/>
            <person name="Talag J."/>
            <person name="Lee S."/>
            <person name="Kudrna D."/>
            <person name="Powell R.F."/>
            <person name="Leitch I.J."/>
            <person name="Krueger R.R."/>
            <person name="Wing R.A."/>
            <person name="Amiri K.M.A."/>
            <person name="Purugganan M.D."/>
        </authorList>
    </citation>
    <scope>NUCLEOTIDE SEQUENCE [LARGE SCALE GENOMIC DNA]</scope>
    <source>
        <strain evidence="2">cv. Khalas</strain>
    </source>
</reference>
<dbReference type="PANTHER" id="PTHR48206">
    <property type="entry name" value="CHLOROPLAST SENSOR KINASE, CHLOROPLASTIC"/>
    <property type="match status" value="1"/>
</dbReference>
<dbReference type="GO" id="GO:0016301">
    <property type="term" value="F:kinase activity"/>
    <property type="evidence" value="ECO:0007669"/>
    <property type="project" value="UniProtKB-KW"/>
</dbReference>
<keyword evidence="3" id="KW-0418">Kinase</keyword>
<dbReference type="OrthoDB" id="43364at2759"/>
<dbReference type="GeneID" id="103722832"/>
<protein>
    <submittedName>
        <fullName evidence="3">Chloroplast sensor kinase, chloroplastic</fullName>
    </submittedName>
</protein>